<protein>
    <submittedName>
        <fullName evidence="2">Uncharacterized protein</fullName>
    </submittedName>
</protein>
<proteinExistence type="predicted"/>
<sequence>MRHSNSNNRPNPTNSFRASWVWKD</sequence>
<organism evidence="2 3">
    <name type="scientific">Populus alba x Populus x berolinensis</name>
    <dbReference type="NCBI Taxonomy" id="444605"/>
    <lineage>
        <taxon>Eukaryota</taxon>
        <taxon>Viridiplantae</taxon>
        <taxon>Streptophyta</taxon>
        <taxon>Embryophyta</taxon>
        <taxon>Tracheophyta</taxon>
        <taxon>Spermatophyta</taxon>
        <taxon>Magnoliopsida</taxon>
        <taxon>eudicotyledons</taxon>
        <taxon>Gunneridae</taxon>
        <taxon>Pentapetalae</taxon>
        <taxon>rosids</taxon>
        <taxon>fabids</taxon>
        <taxon>Malpighiales</taxon>
        <taxon>Salicaceae</taxon>
        <taxon>Saliceae</taxon>
        <taxon>Populus</taxon>
    </lineage>
</organism>
<gene>
    <name evidence="2" type="ORF">NC653_021197</name>
</gene>
<accession>A0AAD6QDC4</accession>
<evidence type="ECO:0000313" key="3">
    <source>
        <dbReference type="Proteomes" id="UP001164929"/>
    </source>
</evidence>
<dbReference type="EMBL" id="JAQIZT010000008">
    <property type="protein sequence ID" value="KAJ6988191.1"/>
    <property type="molecule type" value="Genomic_DNA"/>
</dbReference>
<feature type="compositionally biased region" description="Low complexity" evidence="1">
    <location>
        <begin position="1"/>
        <end position="15"/>
    </location>
</feature>
<dbReference type="Proteomes" id="UP001164929">
    <property type="component" value="Chromosome 8"/>
</dbReference>
<name>A0AAD6QDC4_9ROSI</name>
<comment type="caution">
    <text evidence="2">The sequence shown here is derived from an EMBL/GenBank/DDBJ whole genome shotgun (WGS) entry which is preliminary data.</text>
</comment>
<feature type="region of interest" description="Disordered" evidence="1">
    <location>
        <begin position="1"/>
        <end position="24"/>
    </location>
</feature>
<keyword evidence="3" id="KW-1185">Reference proteome</keyword>
<evidence type="ECO:0000313" key="2">
    <source>
        <dbReference type="EMBL" id="KAJ6988191.1"/>
    </source>
</evidence>
<reference evidence="2" key="1">
    <citation type="journal article" date="2023" name="Mol. Ecol. Resour.">
        <title>Chromosome-level genome assembly of a triploid poplar Populus alba 'Berolinensis'.</title>
        <authorList>
            <person name="Chen S."/>
            <person name="Yu Y."/>
            <person name="Wang X."/>
            <person name="Wang S."/>
            <person name="Zhang T."/>
            <person name="Zhou Y."/>
            <person name="He R."/>
            <person name="Meng N."/>
            <person name="Wang Y."/>
            <person name="Liu W."/>
            <person name="Liu Z."/>
            <person name="Liu J."/>
            <person name="Guo Q."/>
            <person name="Huang H."/>
            <person name="Sederoff R.R."/>
            <person name="Wang G."/>
            <person name="Qu G."/>
            <person name="Chen S."/>
        </authorList>
    </citation>
    <scope>NUCLEOTIDE SEQUENCE</scope>
    <source>
        <strain evidence="2">SC-2020</strain>
    </source>
</reference>
<evidence type="ECO:0000256" key="1">
    <source>
        <dbReference type="SAM" id="MobiDB-lite"/>
    </source>
</evidence>
<dbReference type="AlphaFoldDB" id="A0AAD6QDC4"/>